<accession>A0AAW1XA12</accession>
<organism evidence="1 2">
    <name type="scientific">Rubus argutus</name>
    <name type="common">Southern blackberry</name>
    <dbReference type="NCBI Taxonomy" id="59490"/>
    <lineage>
        <taxon>Eukaryota</taxon>
        <taxon>Viridiplantae</taxon>
        <taxon>Streptophyta</taxon>
        <taxon>Embryophyta</taxon>
        <taxon>Tracheophyta</taxon>
        <taxon>Spermatophyta</taxon>
        <taxon>Magnoliopsida</taxon>
        <taxon>eudicotyledons</taxon>
        <taxon>Gunneridae</taxon>
        <taxon>Pentapetalae</taxon>
        <taxon>rosids</taxon>
        <taxon>fabids</taxon>
        <taxon>Rosales</taxon>
        <taxon>Rosaceae</taxon>
        <taxon>Rosoideae</taxon>
        <taxon>Rosoideae incertae sedis</taxon>
        <taxon>Rubus</taxon>
    </lineage>
</organism>
<comment type="caution">
    <text evidence="1">The sequence shown here is derived from an EMBL/GenBank/DDBJ whole genome shotgun (WGS) entry which is preliminary data.</text>
</comment>
<dbReference type="Proteomes" id="UP001457282">
    <property type="component" value="Unassembled WGS sequence"/>
</dbReference>
<reference evidence="1 2" key="1">
    <citation type="journal article" date="2023" name="G3 (Bethesda)">
        <title>A chromosome-length genome assembly and annotation of blackberry (Rubus argutus, cv. 'Hillquist').</title>
        <authorList>
            <person name="Bruna T."/>
            <person name="Aryal R."/>
            <person name="Dudchenko O."/>
            <person name="Sargent D.J."/>
            <person name="Mead D."/>
            <person name="Buti M."/>
            <person name="Cavallini A."/>
            <person name="Hytonen T."/>
            <person name="Andres J."/>
            <person name="Pham M."/>
            <person name="Weisz D."/>
            <person name="Mascagni F."/>
            <person name="Usai G."/>
            <person name="Natali L."/>
            <person name="Bassil N."/>
            <person name="Fernandez G.E."/>
            <person name="Lomsadze A."/>
            <person name="Armour M."/>
            <person name="Olukolu B."/>
            <person name="Poorten T."/>
            <person name="Britton C."/>
            <person name="Davik J."/>
            <person name="Ashrafi H."/>
            <person name="Aiden E.L."/>
            <person name="Borodovsky M."/>
            <person name="Worthington M."/>
        </authorList>
    </citation>
    <scope>NUCLEOTIDE SEQUENCE [LARGE SCALE GENOMIC DNA]</scope>
    <source>
        <strain evidence="1">PI 553951</strain>
    </source>
</reference>
<name>A0AAW1XA12_RUBAR</name>
<keyword evidence="2" id="KW-1185">Reference proteome</keyword>
<dbReference type="AlphaFoldDB" id="A0AAW1XA12"/>
<evidence type="ECO:0000313" key="2">
    <source>
        <dbReference type="Proteomes" id="UP001457282"/>
    </source>
</evidence>
<dbReference type="EMBL" id="JBEDUW010000004">
    <property type="protein sequence ID" value="KAK9933665.1"/>
    <property type="molecule type" value="Genomic_DNA"/>
</dbReference>
<sequence length="114" mass="12952">MRACRAYASGRVEVGTYINEIDSVVICPLSNYLSKKFKTSMEQLYPLLGEAFRRNGVEEDDLMVVETSLTTTPFADQRQKKAALPLSWLFCLLPCLPWAANFDEPSEINKEKQN</sequence>
<proteinExistence type="predicted"/>
<gene>
    <name evidence="1" type="ORF">M0R45_020848</name>
</gene>
<protein>
    <submittedName>
        <fullName evidence="1">Uncharacterized protein</fullName>
    </submittedName>
</protein>
<evidence type="ECO:0000313" key="1">
    <source>
        <dbReference type="EMBL" id="KAK9933665.1"/>
    </source>
</evidence>